<keyword evidence="3" id="KW-0472">Membrane</keyword>
<evidence type="ECO:0000256" key="1">
    <source>
        <dbReference type="ARBA" id="ARBA00004609"/>
    </source>
</evidence>
<dbReference type="PANTHER" id="PTHR11533:SF290">
    <property type="entry name" value="AMINOPEPTIDASE"/>
    <property type="match status" value="1"/>
</dbReference>
<keyword evidence="3" id="KW-0336">GPI-anchor</keyword>
<feature type="domain" description="Peptidase M1 membrane alanine aminopeptidase" evidence="12">
    <location>
        <begin position="268"/>
        <end position="497"/>
    </location>
</feature>
<evidence type="ECO:0000256" key="4">
    <source>
        <dbReference type="ARBA" id="ARBA00022670"/>
    </source>
</evidence>
<keyword evidence="3" id="KW-0325">Glycoprotein</keyword>
<evidence type="ECO:0000256" key="11">
    <source>
        <dbReference type="SAM" id="SignalP"/>
    </source>
</evidence>
<dbReference type="Gene3D" id="2.60.40.1910">
    <property type="match status" value="1"/>
</dbReference>
<evidence type="ECO:0000256" key="9">
    <source>
        <dbReference type="ARBA" id="ARBA00023288"/>
    </source>
</evidence>
<dbReference type="Gene3D" id="2.60.40.1730">
    <property type="entry name" value="tricorn interacting facor f3 domain"/>
    <property type="match status" value="1"/>
</dbReference>
<evidence type="ECO:0000313" key="16">
    <source>
        <dbReference type="RefSeq" id="XP_046588774.1"/>
    </source>
</evidence>
<dbReference type="RefSeq" id="XP_046588774.1">
    <property type="nucleotide sequence ID" value="XM_046732818.1"/>
</dbReference>
<dbReference type="Pfam" id="PF11838">
    <property type="entry name" value="ERAP1_C"/>
    <property type="match status" value="1"/>
</dbReference>
<dbReference type="PANTHER" id="PTHR11533">
    <property type="entry name" value="PROTEASE M1 ZINC METALLOPROTEASE"/>
    <property type="match status" value="1"/>
</dbReference>
<accession>A0ABM3FL72</accession>
<keyword evidence="5 10" id="KW-0479">Metal-binding</keyword>
<dbReference type="SUPFAM" id="SSF63737">
    <property type="entry name" value="Leukotriene A4 hydrolase N-terminal domain"/>
    <property type="match status" value="1"/>
</dbReference>
<evidence type="ECO:0000256" key="8">
    <source>
        <dbReference type="ARBA" id="ARBA00023049"/>
    </source>
</evidence>
<keyword evidence="8 10" id="KW-0482">Metalloprotease</keyword>
<dbReference type="InterPro" id="IPR045357">
    <property type="entry name" value="Aminopeptidase_N-like_N"/>
</dbReference>
<evidence type="ECO:0000256" key="10">
    <source>
        <dbReference type="RuleBase" id="RU364040"/>
    </source>
</evidence>
<keyword evidence="9" id="KW-0449">Lipoprotein</keyword>
<evidence type="ECO:0000256" key="5">
    <source>
        <dbReference type="ARBA" id="ARBA00022723"/>
    </source>
</evidence>
<dbReference type="InterPro" id="IPR034016">
    <property type="entry name" value="M1_APN-typ"/>
</dbReference>
<comment type="subcellular location">
    <subcellularLocation>
        <location evidence="1">Cell membrane</location>
        <topology evidence="1">Lipid-anchor</topology>
        <topology evidence="1">GPI-anchor</topology>
    </subcellularLocation>
</comment>
<feature type="domain" description="ERAP1-like C-terminal" evidence="13">
    <location>
        <begin position="580"/>
        <end position="903"/>
    </location>
</feature>
<dbReference type="Gene3D" id="1.10.390.10">
    <property type="entry name" value="Neutral Protease Domain 2"/>
    <property type="match status" value="1"/>
</dbReference>
<dbReference type="PRINTS" id="PR00756">
    <property type="entry name" value="ALADIPTASE"/>
</dbReference>
<evidence type="ECO:0000313" key="15">
    <source>
        <dbReference type="Proteomes" id="UP000829291"/>
    </source>
</evidence>
<evidence type="ECO:0000259" key="13">
    <source>
        <dbReference type="Pfam" id="PF11838"/>
    </source>
</evidence>
<dbReference type="InterPro" id="IPR014782">
    <property type="entry name" value="Peptidase_M1_dom"/>
</dbReference>
<dbReference type="EC" id="3.4.11.-" evidence="10"/>
<proteinExistence type="inferred from homology"/>
<dbReference type="CDD" id="cd09601">
    <property type="entry name" value="M1_APN-Q_like"/>
    <property type="match status" value="1"/>
</dbReference>
<keyword evidence="4 10" id="KW-0645">Protease</keyword>
<dbReference type="InterPro" id="IPR042097">
    <property type="entry name" value="Aminopeptidase_N-like_N_sf"/>
</dbReference>
<sequence>MEYSWHLLVGLVVVAISAVTSESVNRRSSTSRVDNDVDYRLPNNTIPLHYDIRLVPFLENGNFTFGGEVTIDVMVVEQTSTIVLHAYDIDIDNDTVVVTSDNVTYAISNKTFNTDLHFYTLNFATSLEPGNYSIYIEYVGILSASMEGFYRSYYTTSSGETRWLATTQFEPVYARQAFPCFDEPALKARFTISIAHWPNQTAISNAAVASTSGADSTIENRVWTYFETTPLMSTYLVAFVVSDFEYQSNDDESFRVWARSDALNTTTYAVTVGQEILADMNDFTGIDYNLSFSKMDQIAIPDFSAGAMENWGLVTYRERLLLYKDGVATTRNKQNIATVIAHEFAHQWFGNLVSPLWWKYLWLNEGFATYFEYYSTATVETTWRLAEQFTVDYYHPALLADSLETSHPINEDVYSPSEINAIFDTISYSKAGSVIRMMQHFLGGPVFQAGLQLYLQNMAYGAATPDDLWEALTTANTNMSSPILHTHVDIKTVMDTWVNQKGYPLVTVTRNYTTATQEISQERFLLKGRGSSNDTTEYKWWIPINFASQANIAFTATAPSDWIRSQDDSVVISGFSPTQWVIYNVQQTGFYRVNYDDTNWGMISSYLQTSAYIIINVLNRAQLIDDSLNLARAGYLNYSVALPVTRYLTQETSYAPWAAAFTAFTYLNTMLANSTGYEDFKTYVLSRVTPIHESLGHEELSSDEHITKLHRLSVNSWACRMGSTTCREKAEELLLDYYSSSDPTDSTISADLKAWVYCEGLRNANTSVWNFLWERYLATDFSGEQTLILSSLGCSQDEDILNNYLALSISTNSSIRSQDTSSVFTSVYTASPSNVDVAFNFLVNNYEEISEFYGGMNRIGSMLQGLASRVVSSEQLQRLKDFVEEKQDVLGVALTSAQQAIELAEENISWLENYEADIVEWLAEEVAAIDEPQDSGSERVSFGILLMTISIGVIGFI</sequence>
<dbReference type="InterPro" id="IPR024571">
    <property type="entry name" value="ERAP1-like_C_dom"/>
</dbReference>
<feature type="signal peptide" evidence="11">
    <location>
        <begin position="1"/>
        <end position="21"/>
    </location>
</feature>
<evidence type="ECO:0000256" key="6">
    <source>
        <dbReference type="ARBA" id="ARBA00022801"/>
    </source>
</evidence>
<evidence type="ECO:0000259" key="12">
    <source>
        <dbReference type="Pfam" id="PF01433"/>
    </source>
</evidence>
<protein>
    <recommendedName>
        <fullName evidence="10">Aminopeptidase</fullName>
        <ecNumber evidence="10">3.4.11.-</ecNumber>
    </recommendedName>
</protein>
<keyword evidence="11" id="KW-0732">Signal</keyword>
<dbReference type="Proteomes" id="UP000829291">
    <property type="component" value="Chromosome 2"/>
</dbReference>
<evidence type="ECO:0000256" key="2">
    <source>
        <dbReference type="ARBA" id="ARBA00010136"/>
    </source>
</evidence>
<comment type="similarity">
    <text evidence="2 10">Belongs to the peptidase M1 family.</text>
</comment>
<dbReference type="Pfam" id="PF17900">
    <property type="entry name" value="Peptidase_M1_N"/>
    <property type="match status" value="1"/>
</dbReference>
<evidence type="ECO:0000256" key="7">
    <source>
        <dbReference type="ARBA" id="ARBA00022833"/>
    </source>
</evidence>
<name>A0ABM3FL72_NEOLC</name>
<keyword evidence="10" id="KW-0031">Aminopeptidase</keyword>
<organism evidence="15 16">
    <name type="scientific">Neodiprion lecontei</name>
    <name type="common">Redheaded pine sawfly</name>
    <dbReference type="NCBI Taxonomy" id="441921"/>
    <lineage>
        <taxon>Eukaryota</taxon>
        <taxon>Metazoa</taxon>
        <taxon>Ecdysozoa</taxon>
        <taxon>Arthropoda</taxon>
        <taxon>Hexapoda</taxon>
        <taxon>Insecta</taxon>
        <taxon>Pterygota</taxon>
        <taxon>Neoptera</taxon>
        <taxon>Endopterygota</taxon>
        <taxon>Hymenoptera</taxon>
        <taxon>Tenthredinoidea</taxon>
        <taxon>Diprionidae</taxon>
        <taxon>Diprioninae</taxon>
        <taxon>Neodiprion</taxon>
    </lineage>
</organism>
<reference evidence="16" key="1">
    <citation type="submission" date="2025-08" db="UniProtKB">
        <authorList>
            <consortium name="RefSeq"/>
        </authorList>
    </citation>
    <scope>IDENTIFICATION</scope>
    <source>
        <tissue evidence="16">Thorax and Abdomen</tissue>
    </source>
</reference>
<keyword evidence="7 10" id="KW-0862">Zinc</keyword>
<dbReference type="SUPFAM" id="SSF55486">
    <property type="entry name" value="Metalloproteases ('zincins'), catalytic domain"/>
    <property type="match status" value="1"/>
</dbReference>
<comment type="cofactor">
    <cofactor evidence="10">
        <name>Zn(2+)</name>
        <dbReference type="ChEBI" id="CHEBI:29105"/>
    </cofactor>
    <text evidence="10">Binds 1 zinc ion per subunit.</text>
</comment>
<dbReference type="GeneID" id="124293131"/>
<keyword evidence="6 10" id="KW-0378">Hydrolase</keyword>
<dbReference type="InterPro" id="IPR050344">
    <property type="entry name" value="Peptidase_M1_aminopeptidases"/>
</dbReference>
<dbReference type="InterPro" id="IPR027268">
    <property type="entry name" value="Peptidase_M4/M1_CTD_sf"/>
</dbReference>
<dbReference type="Gene3D" id="1.25.50.20">
    <property type="match status" value="1"/>
</dbReference>
<evidence type="ECO:0000256" key="3">
    <source>
        <dbReference type="ARBA" id="ARBA00022622"/>
    </source>
</evidence>
<dbReference type="Pfam" id="PF01433">
    <property type="entry name" value="Peptidase_M1"/>
    <property type="match status" value="1"/>
</dbReference>
<feature type="domain" description="Aminopeptidase N-like N-terminal" evidence="14">
    <location>
        <begin position="47"/>
        <end position="236"/>
    </location>
</feature>
<evidence type="ECO:0000259" key="14">
    <source>
        <dbReference type="Pfam" id="PF17900"/>
    </source>
</evidence>
<feature type="chain" id="PRO_5046764839" description="Aminopeptidase" evidence="11">
    <location>
        <begin position="22"/>
        <end position="957"/>
    </location>
</feature>
<keyword evidence="15" id="KW-1185">Reference proteome</keyword>
<gene>
    <name evidence="16" type="primary">LOC124293131</name>
</gene>
<dbReference type="InterPro" id="IPR001930">
    <property type="entry name" value="Peptidase_M1"/>
</dbReference>